<proteinExistence type="predicted"/>
<evidence type="ECO:0000313" key="3">
    <source>
        <dbReference type="Proteomes" id="UP000593565"/>
    </source>
</evidence>
<organism evidence="2 3">
    <name type="scientific">Ameiurus melas</name>
    <name type="common">Black bullhead</name>
    <name type="synonym">Silurus melas</name>
    <dbReference type="NCBI Taxonomy" id="219545"/>
    <lineage>
        <taxon>Eukaryota</taxon>
        <taxon>Metazoa</taxon>
        <taxon>Chordata</taxon>
        <taxon>Craniata</taxon>
        <taxon>Vertebrata</taxon>
        <taxon>Euteleostomi</taxon>
        <taxon>Actinopterygii</taxon>
        <taxon>Neopterygii</taxon>
        <taxon>Teleostei</taxon>
        <taxon>Ostariophysi</taxon>
        <taxon>Siluriformes</taxon>
        <taxon>Ictaluridae</taxon>
        <taxon>Ameiurus</taxon>
    </lineage>
</organism>
<evidence type="ECO:0000256" key="1">
    <source>
        <dbReference type="SAM" id="MobiDB-lite"/>
    </source>
</evidence>
<keyword evidence="3" id="KW-1185">Reference proteome</keyword>
<feature type="region of interest" description="Disordered" evidence="1">
    <location>
        <begin position="1"/>
        <end position="49"/>
    </location>
</feature>
<accession>A0A7J6BAN9</accession>
<gene>
    <name evidence="2" type="ORF">AMELA_G00017050</name>
</gene>
<dbReference type="AlphaFoldDB" id="A0A7J6BAN9"/>
<reference evidence="2 3" key="1">
    <citation type="submission" date="2020-02" db="EMBL/GenBank/DDBJ databases">
        <title>A chromosome-scale genome assembly of the black bullhead catfish (Ameiurus melas).</title>
        <authorList>
            <person name="Wen M."/>
            <person name="Zham M."/>
            <person name="Cabau C."/>
            <person name="Klopp C."/>
            <person name="Donnadieu C."/>
            <person name="Roques C."/>
            <person name="Bouchez O."/>
            <person name="Lampietro C."/>
            <person name="Jouanno E."/>
            <person name="Herpin A."/>
            <person name="Louis A."/>
            <person name="Berthelot C."/>
            <person name="Parey E."/>
            <person name="Roest-Crollius H."/>
            <person name="Braasch I."/>
            <person name="Postlethwait J."/>
            <person name="Robinson-Rechavi M."/>
            <person name="Echchiki A."/>
            <person name="Begum T."/>
            <person name="Montfort J."/>
            <person name="Schartl M."/>
            <person name="Bobe J."/>
            <person name="Guiguen Y."/>
        </authorList>
    </citation>
    <scope>NUCLEOTIDE SEQUENCE [LARGE SCALE GENOMIC DNA]</scope>
    <source>
        <strain evidence="2">M_S1</strain>
        <tissue evidence="2">Blood</tissue>
    </source>
</reference>
<feature type="non-terminal residue" evidence="2">
    <location>
        <position position="1"/>
    </location>
</feature>
<feature type="compositionally biased region" description="Basic and acidic residues" evidence="1">
    <location>
        <begin position="9"/>
        <end position="20"/>
    </location>
</feature>
<sequence length="59" mass="6751">MQSQSDNLCRAEKNNEDGIQRKRRPSAAAHAGKNERDGESGGGMNRGRRAVKWWHLMDW</sequence>
<comment type="caution">
    <text evidence="2">The sequence shown here is derived from an EMBL/GenBank/DDBJ whole genome shotgun (WGS) entry which is preliminary data.</text>
</comment>
<evidence type="ECO:0000313" key="2">
    <source>
        <dbReference type="EMBL" id="KAF4092110.1"/>
    </source>
</evidence>
<dbReference type="EMBL" id="JAAGNN010000002">
    <property type="protein sequence ID" value="KAF4092110.1"/>
    <property type="molecule type" value="Genomic_DNA"/>
</dbReference>
<dbReference type="Proteomes" id="UP000593565">
    <property type="component" value="Unassembled WGS sequence"/>
</dbReference>
<name>A0A7J6BAN9_AMEME</name>
<protein>
    <submittedName>
        <fullName evidence="2">Uncharacterized protein</fullName>
    </submittedName>
</protein>